<protein>
    <submittedName>
        <fullName evidence="7">TetR family transcriptional regulator</fullName>
    </submittedName>
    <submittedName>
        <fullName evidence="6">TetR/AcrR family transcriptional regulator</fullName>
    </submittedName>
</protein>
<dbReference type="InParanoid" id="A0A3A9JBZ3"/>
<keyword evidence="2 4" id="KW-0238">DNA-binding</keyword>
<accession>A0A3A9JBZ3</accession>
<feature type="domain" description="HTH tetR-type" evidence="5">
    <location>
        <begin position="6"/>
        <end position="66"/>
    </location>
</feature>
<dbReference type="InterPro" id="IPR001647">
    <property type="entry name" value="HTH_TetR"/>
</dbReference>
<dbReference type="GO" id="GO:0003677">
    <property type="term" value="F:DNA binding"/>
    <property type="evidence" value="ECO:0007669"/>
    <property type="project" value="UniProtKB-UniRule"/>
</dbReference>
<evidence type="ECO:0000313" key="9">
    <source>
        <dbReference type="Proteomes" id="UP000278036"/>
    </source>
</evidence>
<dbReference type="EMBL" id="RFLX01000048">
    <property type="protein sequence ID" value="RMI16875.1"/>
    <property type="molecule type" value="Genomic_DNA"/>
</dbReference>
<dbReference type="PRINTS" id="PR00455">
    <property type="entry name" value="HTHTETR"/>
</dbReference>
<gene>
    <name evidence="6" type="ORF">D6Z83_20985</name>
    <name evidence="7" type="ORF">EBE87_25075</name>
</gene>
<evidence type="ECO:0000313" key="7">
    <source>
        <dbReference type="EMBL" id="RMI16875.1"/>
    </source>
</evidence>
<evidence type="ECO:0000259" key="5">
    <source>
        <dbReference type="PROSITE" id="PS50977"/>
    </source>
</evidence>
<sequence length="199" mass="21520">MGRHREFDADEALDAALEVFWDKGYEGASFEDLTRATGVARPGLYSAFGNKEALFRKALDRYEERYRGFMSEALDAPTSREVVRRILEGSVAVVTLNGESRGCLGINGALACSSGAILIQQELVARRKMGEAALCVRLEAARDQGELPASSDCAMLASYVMTVNQGMAVQAKAGTPKATLDALIEHVLSTWPSTDPNSR</sequence>
<dbReference type="FunCoup" id="A0A3A9JBZ3">
    <property type="interactions" value="49"/>
</dbReference>
<dbReference type="PANTHER" id="PTHR47506:SF1">
    <property type="entry name" value="HTH-TYPE TRANSCRIPTIONAL REGULATOR YJDC"/>
    <property type="match status" value="1"/>
</dbReference>
<evidence type="ECO:0000313" key="6">
    <source>
        <dbReference type="EMBL" id="RKK02213.1"/>
    </source>
</evidence>
<proteinExistence type="predicted"/>
<dbReference type="Proteomes" id="UP000278036">
    <property type="component" value="Unassembled WGS sequence"/>
</dbReference>
<dbReference type="SUPFAM" id="SSF48498">
    <property type="entry name" value="Tetracyclin repressor-like, C-terminal domain"/>
    <property type="match status" value="1"/>
</dbReference>
<dbReference type="Gene3D" id="1.10.10.60">
    <property type="entry name" value="Homeodomain-like"/>
    <property type="match status" value="1"/>
</dbReference>
<dbReference type="AlphaFoldDB" id="A0A3A9JBZ3"/>
<reference evidence="6 9" key="1">
    <citation type="submission" date="2018-09" db="EMBL/GenBank/DDBJ databases">
        <title>Roseomonas sp. nov., isolated from feces of Tibetan antelopes in the Qinghai-Tibet plateau, China.</title>
        <authorList>
            <person name="Tian Z."/>
        </authorList>
    </citation>
    <scope>NUCLEOTIDE SEQUENCE [LARGE SCALE GENOMIC DNA]</scope>
    <source>
        <strain evidence="7 8">Z23</strain>
        <strain evidence="6 9">Z24</strain>
    </source>
</reference>
<dbReference type="OrthoDB" id="9795242at2"/>
<evidence type="ECO:0000256" key="3">
    <source>
        <dbReference type="ARBA" id="ARBA00023163"/>
    </source>
</evidence>
<comment type="caution">
    <text evidence="6">The sequence shown here is derived from an EMBL/GenBank/DDBJ whole genome shotgun (WGS) entry which is preliminary data.</text>
</comment>
<dbReference type="InterPro" id="IPR011075">
    <property type="entry name" value="TetR_C"/>
</dbReference>
<dbReference type="SUPFAM" id="SSF46689">
    <property type="entry name" value="Homeodomain-like"/>
    <property type="match status" value="1"/>
</dbReference>
<keyword evidence="8" id="KW-1185">Reference proteome</keyword>
<evidence type="ECO:0000256" key="1">
    <source>
        <dbReference type="ARBA" id="ARBA00023015"/>
    </source>
</evidence>
<name>A0A3A9JBZ3_9PROT</name>
<feature type="DNA-binding region" description="H-T-H motif" evidence="4">
    <location>
        <begin position="29"/>
        <end position="48"/>
    </location>
</feature>
<dbReference type="PROSITE" id="PS50977">
    <property type="entry name" value="HTH_TETR_2"/>
    <property type="match status" value="1"/>
</dbReference>
<evidence type="ECO:0000313" key="8">
    <source>
        <dbReference type="Proteomes" id="UP000274097"/>
    </source>
</evidence>
<keyword evidence="1" id="KW-0805">Transcription regulation</keyword>
<dbReference type="Gene3D" id="1.10.357.10">
    <property type="entry name" value="Tetracycline Repressor, domain 2"/>
    <property type="match status" value="1"/>
</dbReference>
<dbReference type="InterPro" id="IPR036271">
    <property type="entry name" value="Tet_transcr_reg_TetR-rel_C_sf"/>
</dbReference>
<evidence type="ECO:0000256" key="4">
    <source>
        <dbReference type="PROSITE-ProRule" id="PRU00335"/>
    </source>
</evidence>
<dbReference type="Pfam" id="PF16925">
    <property type="entry name" value="TetR_C_13"/>
    <property type="match status" value="1"/>
</dbReference>
<organism evidence="6 9">
    <name type="scientific">Teichococcus wenyumeiae</name>
    <dbReference type="NCBI Taxonomy" id="2478470"/>
    <lineage>
        <taxon>Bacteria</taxon>
        <taxon>Pseudomonadati</taxon>
        <taxon>Pseudomonadota</taxon>
        <taxon>Alphaproteobacteria</taxon>
        <taxon>Acetobacterales</taxon>
        <taxon>Roseomonadaceae</taxon>
        <taxon>Roseomonas</taxon>
    </lineage>
</organism>
<dbReference type="Proteomes" id="UP000274097">
    <property type="component" value="Unassembled WGS sequence"/>
</dbReference>
<dbReference type="PANTHER" id="PTHR47506">
    <property type="entry name" value="TRANSCRIPTIONAL REGULATORY PROTEIN"/>
    <property type="match status" value="1"/>
</dbReference>
<dbReference type="Pfam" id="PF00440">
    <property type="entry name" value="TetR_N"/>
    <property type="match status" value="1"/>
</dbReference>
<dbReference type="EMBL" id="RAQU01000174">
    <property type="protein sequence ID" value="RKK02213.1"/>
    <property type="molecule type" value="Genomic_DNA"/>
</dbReference>
<evidence type="ECO:0000256" key="2">
    <source>
        <dbReference type="ARBA" id="ARBA00023125"/>
    </source>
</evidence>
<keyword evidence="3" id="KW-0804">Transcription</keyword>
<dbReference type="RefSeq" id="WP_120640173.1">
    <property type="nucleotide sequence ID" value="NZ_RAQU01000174.1"/>
</dbReference>
<dbReference type="InterPro" id="IPR009057">
    <property type="entry name" value="Homeodomain-like_sf"/>
</dbReference>